<organism evidence="2 3">
    <name type="scientific">Hymenobacter perfusus</name>
    <dbReference type="NCBI Taxonomy" id="1236770"/>
    <lineage>
        <taxon>Bacteria</taxon>
        <taxon>Pseudomonadati</taxon>
        <taxon>Bacteroidota</taxon>
        <taxon>Cytophagia</taxon>
        <taxon>Cytophagales</taxon>
        <taxon>Hymenobacteraceae</taxon>
        <taxon>Hymenobacter</taxon>
    </lineage>
</organism>
<dbReference type="AlphaFoldDB" id="A0A428K1A8"/>
<feature type="domain" description="Novel STAND NTPase 3" evidence="1">
    <location>
        <begin position="2"/>
        <end position="42"/>
    </location>
</feature>
<evidence type="ECO:0000259" key="1">
    <source>
        <dbReference type="Pfam" id="PF20720"/>
    </source>
</evidence>
<reference evidence="2 3" key="1">
    <citation type="submission" date="2018-12" db="EMBL/GenBank/DDBJ databases">
        <authorList>
            <person name="Feng G."/>
            <person name="Zhu H."/>
        </authorList>
    </citation>
    <scope>NUCLEOTIDE SEQUENCE [LARGE SCALE GENOMIC DNA]</scope>
    <source>
        <strain evidence="2 3">LMG 26000</strain>
    </source>
</reference>
<proteinExistence type="predicted"/>
<protein>
    <recommendedName>
        <fullName evidence="1">Novel STAND NTPase 3 domain-containing protein</fullName>
    </recommendedName>
</protein>
<dbReference type="Proteomes" id="UP000270291">
    <property type="component" value="Unassembled WGS sequence"/>
</dbReference>
<comment type="caution">
    <text evidence="2">The sequence shown here is derived from an EMBL/GenBank/DDBJ whole genome shotgun (WGS) entry which is preliminary data.</text>
</comment>
<dbReference type="EMBL" id="RWIU01000008">
    <property type="protein sequence ID" value="RSK40177.1"/>
    <property type="molecule type" value="Genomic_DNA"/>
</dbReference>
<evidence type="ECO:0000313" key="2">
    <source>
        <dbReference type="EMBL" id="RSK40177.1"/>
    </source>
</evidence>
<gene>
    <name evidence="2" type="ORF">EI293_19605</name>
</gene>
<sequence length="164" mass="19313">MNQAKQKFETIDSHQIQIAKCIIDLSQYTKSIRAKILYNHIFFSNLPSPYIDNILKNNNYLRIINHKNYNPRVIEAITSNNRWATIKVDEFAKKFIEFLDYPESIWEHVYENQISELSKAVLAVLMSTGTPIFINHLERATNEYSKYNQNTNNHTYNSINLKNP</sequence>
<dbReference type="OrthoDB" id="9806903at2"/>
<name>A0A428K1A8_9BACT</name>
<accession>A0A428K1A8</accession>
<dbReference type="InterPro" id="IPR049050">
    <property type="entry name" value="nSTAND3"/>
</dbReference>
<evidence type="ECO:0000313" key="3">
    <source>
        <dbReference type="Proteomes" id="UP000270291"/>
    </source>
</evidence>
<dbReference type="Pfam" id="PF20720">
    <property type="entry name" value="nSTAND3"/>
    <property type="match status" value="1"/>
</dbReference>
<keyword evidence="3" id="KW-1185">Reference proteome</keyword>